<protein>
    <submittedName>
        <fullName evidence="1">3-methyladenine DNA glycosylase</fullName>
    </submittedName>
</protein>
<gene>
    <name evidence="1" type="ORF">WDS16_08955</name>
</gene>
<organism evidence="1 2">
    <name type="scientific">Rhodococcus sovatensis</name>
    <dbReference type="NCBI Taxonomy" id="1805840"/>
    <lineage>
        <taxon>Bacteria</taxon>
        <taxon>Bacillati</taxon>
        <taxon>Actinomycetota</taxon>
        <taxon>Actinomycetes</taxon>
        <taxon>Mycobacteriales</taxon>
        <taxon>Nocardiaceae</taxon>
        <taxon>Rhodococcus</taxon>
    </lineage>
</organism>
<keyword evidence="2" id="KW-1185">Reference proteome</keyword>
<dbReference type="EMBL" id="CP147846">
    <property type="protein sequence ID" value="WXG70603.1"/>
    <property type="molecule type" value="Genomic_DNA"/>
</dbReference>
<name>A0ABZ2PRU3_9NOCA</name>
<reference evidence="1 2" key="1">
    <citation type="submission" date="2024-03" db="EMBL/GenBank/DDBJ databases">
        <title>Natural products discovery in diverse microorganisms through a two-stage MS feature dereplication strategy.</title>
        <authorList>
            <person name="Zhang R."/>
        </authorList>
    </citation>
    <scope>NUCLEOTIDE SEQUENCE [LARGE SCALE GENOMIC DNA]</scope>
    <source>
        <strain evidence="1 2">18930</strain>
    </source>
</reference>
<proteinExistence type="predicted"/>
<sequence length="309" mass="34310">MVTVLPESDWTASRAAHANRVELLIGDYLQERARGAYHPVLDFLFTYYSFKPGHLKRWNPGYGVVLTGAQAEDYAGLASYEPVPAEEYQVRGYRVREALVDQRRSAIEFTLGLLTATRDRPPNLGCFGLHEWAMVYQGGVSALRHGTVPLRLGHDGTDDVVDSMKLRCTHYDAFRFFTDAAVPRNALSLEPSGRTDREQPGCVHASMDLYKWSYKLSPLVGSDLVTDCFELALVARTVDMRASPYDLTAYGLAPIAIETPTGRADYVRAQTDLTARAAPLRSELIARCQNLLVNGGVSSPTYRRVTSTK</sequence>
<dbReference type="Proteomes" id="UP001432000">
    <property type="component" value="Chromosome"/>
</dbReference>
<dbReference type="RefSeq" id="WP_338892112.1">
    <property type="nucleotide sequence ID" value="NZ_CP147846.1"/>
</dbReference>
<accession>A0ABZ2PRU3</accession>
<evidence type="ECO:0000313" key="1">
    <source>
        <dbReference type="EMBL" id="WXG70603.1"/>
    </source>
</evidence>
<evidence type="ECO:0000313" key="2">
    <source>
        <dbReference type="Proteomes" id="UP001432000"/>
    </source>
</evidence>